<keyword evidence="3" id="KW-1185">Reference proteome</keyword>
<feature type="region of interest" description="Disordered" evidence="1">
    <location>
        <begin position="1"/>
        <end position="30"/>
    </location>
</feature>
<dbReference type="AlphaFoldDB" id="A0A6A6B1L9"/>
<name>A0A6A6B1L9_9PEZI</name>
<gene>
    <name evidence="2" type="ORF">K452DRAFT_256978</name>
</gene>
<evidence type="ECO:0008006" key="4">
    <source>
        <dbReference type="Google" id="ProtNLM"/>
    </source>
</evidence>
<protein>
    <recommendedName>
        <fullName evidence="4">BTB domain-containing protein</fullName>
    </recommendedName>
</protein>
<organism evidence="2 3">
    <name type="scientific">Aplosporella prunicola CBS 121167</name>
    <dbReference type="NCBI Taxonomy" id="1176127"/>
    <lineage>
        <taxon>Eukaryota</taxon>
        <taxon>Fungi</taxon>
        <taxon>Dikarya</taxon>
        <taxon>Ascomycota</taxon>
        <taxon>Pezizomycotina</taxon>
        <taxon>Dothideomycetes</taxon>
        <taxon>Dothideomycetes incertae sedis</taxon>
        <taxon>Botryosphaeriales</taxon>
        <taxon>Aplosporellaceae</taxon>
        <taxon>Aplosporella</taxon>
    </lineage>
</organism>
<dbReference type="EMBL" id="ML995498">
    <property type="protein sequence ID" value="KAF2138112.1"/>
    <property type="molecule type" value="Genomic_DNA"/>
</dbReference>
<dbReference type="RefSeq" id="XP_033393825.1">
    <property type="nucleotide sequence ID" value="XM_033538418.1"/>
</dbReference>
<evidence type="ECO:0000256" key="1">
    <source>
        <dbReference type="SAM" id="MobiDB-lite"/>
    </source>
</evidence>
<dbReference type="Proteomes" id="UP000799438">
    <property type="component" value="Unassembled WGS sequence"/>
</dbReference>
<evidence type="ECO:0000313" key="3">
    <source>
        <dbReference type="Proteomes" id="UP000799438"/>
    </source>
</evidence>
<dbReference type="OrthoDB" id="5398371at2759"/>
<proteinExistence type="predicted"/>
<accession>A0A6A6B1L9</accession>
<evidence type="ECO:0000313" key="2">
    <source>
        <dbReference type="EMBL" id="KAF2138112.1"/>
    </source>
</evidence>
<sequence length="444" mass="50153">MPAGSLFATPPASPTSTNAENKEGQPQAPGITIISETGDLTLRVKAEDDQEGFRYRVDSHRLQAASPYFENLLSPRFSEGATVTAQHERLRKQYKNLADAPVEELPQITIVDIGRISKVKTIELITADFLRVLHDQSLGKDSPPIPNIGNLAIVADRFDALPTLSQYVHRRKYFQAIDAKTKLKGASNVPEERTRQKLMIGVMLDYAPWVRMYSKRLTLSGSTRWKAQGFEEPGALWWDIPAGIEEEIMHRRQCVLETISSLQSYFLKLYTSGQRQCRLGYDSSAQCDVFQLGEMVRFFTKVGTLRLESTIFGADPPDDYEGDINRLLESLRQCPAYQIDNNHSHCGLRTKLIPLLDMVQSCISSSAEGSDIGICGDCWRNHRREYAWTESKRPVLWTNSRFFISNSRMPPKGVHGRDGCLARHSGLRDMFTAAERDWTAKDAY</sequence>
<reference evidence="2" key="1">
    <citation type="journal article" date="2020" name="Stud. Mycol.">
        <title>101 Dothideomycetes genomes: a test case for predicting lifestyles and emergence of pathogens.</title>
        <authorList>
            <person name="Haridas S."/>
            <person name="Albert R."/>
            <person name="Binder M."/>
            <person name="Bloem J."/>
            <person name="Labutti K."/>
            <person name="Salamov A."/>
            <person name="Andreopoulos B."/>
            <person name="Baker S."/>
            <person name="Barry K."/>
            <person name="Bills G."/>
            <person name="Bluhm B."/>
            <person name="Cannon C."/>
            <person name="Castanera R."/>
            <person name="Culley D."/>
            <person name="Daum C."/>
            <person name="Ezra D."/>
            <person name="Gonzalez J."/>
            <person name="Henrissat B."/>
            <person name="Kuo A."/>
            <person name="Liang C."/>
            <person name="Lipzen A."/>
            <person name="Lutzoni F."/>
            <person name="Magnuson J."/>
            <person name="Mondo S."/>
            <person name="Nolan M."/>
            <person name="Ohm R."/>
            <person name="Pangilinan J."/>
            <person name="Park H.-J."/>
            <person name="Ramirez L."/>
            <person name="Alfaro M."/>
            <person name="Sun H."/>
            <person name="Tritt A."/>
            <person name="Yoshinaga Y."/>
            <person name="Zwiers L.-H."/>
            <person name="Turgeon B."/>
            <person name="Goodwin S."/>
            <person name="Spatafora J."/>
            <person name="Crous P."/>
            <person name="Grigoriev I."/>
        </authorList>
    </citation>
    <scope>NUCLEOTIDE SEQUENCE</scope>
    <source>
        <strain evidence="2">CBS 121167</strain>
    </source>
</reference>
<dbReference type="GeneID" id="54295914"/>